<feature type="transmembrane region" description="Helical" evidence="9">
    <location>
        <begin position="67"/>
        <end position="87"/>
    </location>
</feature>
<accession>A0AAV9P542</accession>
<dbReference type="PANTHER" id="PTHR33281">
    <property type="entry name" value="UPF0187 PROTEIN YNEE"/>
    <property type="match status" value="1"/>
</dbReference>
<dbReference type="PANTHER" id="PTHR33281:SF19">
    <property type="entry name" value="VOLTAGE-DEPENDENT ANION CHANNEL-FORMING PROTEIN YNEE"/>
    <property type="match status" value="1"/>
</dbReference>
<keyword evidence="2" id="KW-0813">Transport</keyword>
<evidence type="ECO:0000256" key="1">
    <source>
        <dbReference type="ARBA" id="ARBA00004651"/>
    </source>
</evidence>
<dbReference type="GeneID" id="89928747"/>
<protein>
    <submittedName>
        <fullName evidence="10">Uncharacterized protein</fullName>
    </submittedName>
</protein>
<keyword evidence="7 9" id="KW-0472">Membrane</keyword>
<dbReference type="InterPro" id="IPR044669">
    <property type="entry name" value="YneE/VCCN1/2-like"/>
</dbReference>
<comment type="subcellular location">
    <subcellularLocation>
        <location evidence="1">Cell membrane</location>
        <topology evidence="1">Multi-pass membrane protein</topology>
    </subcellularLocation>
</comment>
<evidence type="ECO:0000256" key="9">
    <source>
        <dbReference type="SAM" id="Phobius"/>
    </source>
</evidence>
<evidence type="ECO:0000256" key="8">
    <source>
        <dbReference type="SAM" id="MobiDB-lite"/>
    </source>
</evidence>
<dbReference type="Proteomes" id="UP001337655">
    <property type="component" value="Unassembled WGS sequence"/>
</dbReference>
<comment type="caution">
    <text evidence="10">The sequence shown here is derived from an EMBL/GenBank/DDBJ whole genome shotgun (WGS) entry which is preliminary data.</text>
</comment>
<feature type="compositionally biased region" description="Polar residues" evidence="8">
    <location>
        <begin position="10"/>
        <end position="22"/>
    </location>
</feature>
<dbReference type="AlphaFoldDB" id="A0AAV9P542"/>
<dbReference type="Pfam" id="PF25539">
    <property type="entry name" value="Bestrophin_2"/>
    <property type="match status" value="1"/>
</dbReference>
<gene>
    <name evidence="10" type="ORF">LTR77_007411</name>
</gene>
<dbReference type="GO" id="GO:0005254">
    <property type="term" value="F:chloride channel activity"/>
    <property type="evidence" value="ECO:0007669"/>
    <property type="project" value="InterPro"/>
</dbReference>
<evidence type="ECO:0000256" key="3">
    <source>
        <dbReference type="ARBA" id="ARBA00022475"/>
    </source>
</evidence>
<sequence>MMGQEKGASTFATNSIPGSSASTAKLEENERKFMPLDVEEYFQGPMGYHHSKWPAFMRLRGSVLPKMIIPLSFLAAWATMITCIDKFVTPFGIESLLLTVTGFVVGLSLSFRSSTAYERYMDGRKYWAQLLFTSRNLARLIWIHVQERHGESEELGKADVLGKLAALNLINAFAVALKHRLRFEPSIEYPDLAPLLCNVKTMAGDADQAALRERKVSSWKSAGQHLGHSFAESNPRKLVKRAKENLGNTPLEILTYLAAYFENLYTDKNVTIGTHQVQATGLLASLTDVLSGCERVVNTPLPVAYSISISQITWAYVLTLPFQLVKYLHWVTIPGTMLAGYIILGIAQIGRELENPFGLDVNDLPLDAYCQELANEIDTLTSQPPPLDNAQWMRDGGAKVLWPFSGMEYKEWESRSLEDIRAALKLKSGSRDVKIKRAGTMLASHDLTNES</sequence>
<evidence type="ECO:0000256" key="2">
    <source>
        <dbReference type="ARBA" id="ARBA00022448"/>
    </source>
</evidence>
<evidence type="ECO:0000256" key="4">
    <source>
        <dbReference type="ARBA" id="ARBA00022692"/>
    </source>
</evidence>
<reference evidence="10 11" key="1">
    <citation type="submission" date="2023-08" db="EMBL/GenBank/DDBJ databases">
        <title>Black Yeasts Isolated from many extreme environments.</title>
        <authorList>
            <person name="Coleine C."/>
            <person name="Stajich J.E."/>
            <person name="Selbmann L."/>
        </authorList>
    </citation>
    <scope>NUCLEOTIDE SEQUENCE [LARGE SCALE GENOMIC DNA]</scope>
    <source>
        <strain evidence="10 11">CCFEE 5935</strain>
    </source>
</reference>
<feature type="transmembrane region" description="Helical" evidence="9">
    <location>
        <begin position="93"/>
        <end position="111"/>
    </location>
</feature>
<keyword evidence="6" id="KW-0406">Ion transport</keyword>
<keyword evidence="11" id="KW-1185">Reference proteome</keyword>
<feature type="transmembrane region" description="Helical" evidence="9">
    <location>
        <begin position="328"/>
        <end position="347"/>
    </location>
</feature>
<dbReference type="GO" id="GO:0005886">
    <property type="term" value="C:plasma membrane"/>
    <property type="evidence" value="ECO:0007669"/>
    <property type="project" value="UniProtKB-SubCell"/>
</dbReference>
<organism evidence="10 11">
    <name type="scientific">Saxophila tyrrhenica</name>
    <dbReference type="NCBI Taxonomy" id="1690608"/>
    <lineage>
        <taxon>Eukaryota</taxon>
        <taxon>Fungi</taxon>
        <taxon>Dikarya</taxon>
        <taxon>Ascomycota</taxon>
        <taxon>Pezizomycotina</taxon>
        <taxon>Dothideomycetes</taxon>
        <taxon>Dothideomycetidae</taxon>
        <taxon>Mycosphaerellales</taxon>
        <taxon>Extremaceae</taxon>
        <taxon>Saxophila</taxon>
    </lineage>
</organism>
<evidence type="ECO:0000256" key="6">
    <source>
        <dbReference type="ARBA" id="ARBA00023065"/>
    </source>
</evidence>
<keyword evidence="4 9" id="KW-0812">Transmembrane</keyword>
<evidence type="ECO:0000313" key="11">
    <source>
        <dbReference type="Proteomes" id="UP001337655"/>
    </source>
</evidence>
<evidence type="ECO:0000256" key="7">
    <source>
        <dbReference type="ARBA" id="ARBA00023136"/>
    </source>
</evidence>
<name>A0AAV9P542_9PEZI</name>
<evidence type="ECO:0000256" key="5">
    <source>
        <dbReference type="ARBA" id="ARBA00022989"/>
    </source>
</evidence>
<keyword evidence="5 9" id="KW-1133">Transmembrane helix</keyword>
<feature type="region of interest" description="Disordered" evidence="8">
    <location>
        <begin position="1"/>
        <end position="22"/>
    </location>
</feature>
<keyword evidence="3" id="KW-1003">Cell membrane</keyword>
<dbReference type="EMBL" id="JAVRRT010000011">
    <property type="protein sequence ID" value="KAK5167712.1"/>
    <property type="molecule type" value="Genomic_DNA"/>
</dbReference>
<evidence type="ECO:0000313" key="10">
    <source>
        <dbReference type="EMBL" id="KAK5167712.1"/>
    </source>
</evidence>
<proteinExistence type="predicted"/>
<dbReference type="RefSeq" id="XP_064657418.1">
    <property type="nucleotide sequence ID" value="XM_064804648.1"/>
</dbReference>